<comment type="caution">
    <text evidence="2">The sequence shown here is derived from an EMBL/GenBank/DDBJ whole genome shotgun (WGS) entry which is preliminary data.</text>
</comment>
<dbReference type="GO" id="GO:0016787">
    <property type="term" value="F:hydrolase activity"/>
    <property type="evidence" value="ECO:0007669"/>
    <property type="project" value="UniProtKB-KW"/>
</dbReference>
<dbReference type="GeneID" id="63777236"/>
<protein>
    <submittedName>
        <fullName evidence="2">SGNH hydrolase-type esterase domain-containing protein</fullName>
    </submittedName>
</protein>
<sequence>MAKSYNQVVLFGDSLFEGAADVKDGFCFQSALQVQCNRRLDVVNRGFSGYNTVNALDLLPQIFLPPSEATPKIDYLLVLLGANDACIPLPTDTQGVPLSDYKSNLHKIITHPYITAHKPKILLITPPPLDEIKVTEADLAWGHSQATRQAAVSASYSEAARQAAAEVPGTVLVDLQKALMEEAIRRTPAYDASKGLPLGYPGGIRGALETLLPDGLHMSGDAYRVLYDLVQPHVGPFDYDNPDQEYVFPTWAQLNSGGI</sequence>
<proteinExistence type="predicted"/>
<keyword evidence="3" id="KW-1185">Reference proteome</keyword>
<accession>A0A1Y2DIM9</accession>
<dbReference type="AlphaFoldDB" id="A0A1Y2DIM9"/>
<dbReference type="InParanoid" id="A0A1Y2DIM9"/>
<keyword evidence="2" id="KW-0378">Hydrolase</keyword>
<name>A0A1Y2DIM9_9PEZI</name>
<dbReference type="STRING" id="1141098.A0A1Y2DIM9"/>
<dbReference type="Pfam" id="PF13472">
    <property type="entry name" value="Lipase_GDSL_2"/>
    <property type="match status" value="1"/>
</dbReference>
<dbReference type="FunCoup" id="A0A1Y2DIM9">
    <property type="interactions" value="233"/>
</dbReference>
<evidence type="ECO:0000313" key="2">
    <source>
        <dbReference type="EMBL" id="ORY59083.1"/>
    </source>
</evidence>
<dbReference type="InterPro" id="IPR036514">
    <property type="entry name" value="SGNH_hydro_sf"/>
</dbReference>
<dbReference type="RefSeq" id="XP_040711777.1">
    <property type="nucleotide sequence ID" value="XM_040861024.1"/>
</dbReference>
<dbReference type="CDD" id="cd01838">
    <property type="entry name" value="Isoamyl_acetate_hydrolase_like"/>
    <property type="match status" value="1"/>
</dbReference>
<dbReference type="Gene3D" id="3.40.50.1110">
    <property type="entry name" value="SGNH hydrolase"/>
    <property type="match status" value="1"/>
</dbReference>
<dbReference type="EMBL" id="MCFJ01000014">
    <property type="protein sequence ID" value="ORY59083.1"/>
    <property type="molecule type" value="Genomic_DNA"/>
</dbReference>
<gene>
    <name evidence="2" type="ORF">BCR38DRAFT_445585</name>
</gene>
<organism evidence="2 3">
    <name type="scientific">Pseudomassariella vexata</name>
    <dbReference type="NCBI Taxonomy" id="1141098"/>
    <lineage>
        <taxon>Eukaryota</taxon>
        <taxon>Fungi</taxon>
        <taxon>Dikarya</taxon>
        <taxon>Ascomycota</taxon>
        <taxon>Pezizomycotina</taxon>
        <taxon>Sordariomycetes</taxon>
        <taxon>Xylariomycetidae</taxon>
        <taxon>Amphisphaeriales</taxon>
        <taxon>Pseudomassariaceae</taxon>
        <taxon>Pseudomassariella</taxon>
    </lineage>
</organism>
<dbReference type="PANTHER" id="PTHR14209:SF19">
    <property type="entry name" value="ISOAMYL ACETATE-HYDROLYZING ESTERASE 1 HOMOLOG"/>
    <property type="match status" value="1"/>
</dbReference>
<evidence type="ECO:0000313" key="3">
    <source>
        <dbReference type="Proteomes" id="UP000193689"/>
    </source>
</evidence>
<dbReference type="SUPFAM" id="SSF52266">
    <property type="entry name" value="SGNH hydrolase"/>
    <property type="match status" value="1"/>
</dbReference>
<evidence type="ECO:0000259" key="1">
    <source>
        <dbReference type="Pfam" id="PF13472"/>
    </source>
</evidence>
<dbReference type="InterPro" id="IPR013830">
    <property type="entry name" value="SGNH_hydro"/>
</dbReference>
<dbReference type="InterPro" id="IPR045136">
    <property type="entry name" value="Iah1-like"/>
</dbReference>
<reference evidence="2 3" key="1">
    <citation type="submission" date="2016-07" db="EMBL/GenBank/DDBJ databases">
        <title>Pervasive Adenine N6-methylation of Active Genes in Fungi.</title>
        <authorList>
            <consortium name="DOE Joint Genome Institute"/>
            <person name="Mondo S.J."/>
            <person name="Dannebaum R.O."/>
            <person name="Kuo R.C."/>
            <person name="Labutti K."/>
            <person name="Haridas S."/>
            <person name="Kuo A."/>
            <person name="Salamov A."/>
            <person name="Ahrendt S.R."/>
            <person name="Lipzen A."/>
            <person name="Sullivan W."/>
            <person name="Andreopoulos W.B."/>
            <person name="Clum A."/>
            <person name="Lindquist E."/>
            <person name="Daum C."/>
            <person name="Ramamoorthy G.K."/>
            <person name="Gryganskyi A."/>
            <person name="Culley D."/>
            <person name="Magnuson J.K."/>
            <person name="James T.Y."/>
            <person name="O'Malley M.A."/>
            <person name="Stajich J.E."/>
            <person name="Spatafora J.W."/>
            <person name="Visel A."/>
            <person name="Grigoriev I.V."/>
        </authorList>
    </citation>
    <scope>NUCLEOTIDE SEQUENCE [LARGE SCALE GENOMIC DNA]</scope>
    <source>
        <strain evidence="2 3">CBS 129021</strain>
    </source>
</reference>
<dbReference type="OrthoDB" id="671439at2759"/>
<dbReference type="PANTHER" id="PTHR14209">
    <property type="entry name" value="ISOAMYL ACETATE-HYDROLYZING ESTERASE 1"/>
    <property type="match status" value="1"/>
</dbReference>
<dbReference type="Proteomes" id="UP000193689">
    <property type="component" value="Unassembled WGS sequence"/>
</dbReference>
<feature type="domain" description="SGNH hydrolase-type esterase" evidence="1">
    <location>
        <begin position="10"/>
        <end position="224"/>
    </location>
</feature>